<dbReference type="InterPro" id="IPR023404">
    <property type="entry name" value="rSAM_horseshoe"/>
</dbReference>
<comment type="cofactor">
    <cofactor evidence="1">
        <name>[4Fe-4S] cluster</name>
        <dbReference type="ChEBI" id="CHEBI:49883"/>
    </cofactor>
</comment>
<dbReference type="Pfam" id="PF04055">
    <property type="entry name" value="Radical_SAM"/>
    <property type="match status" value="1"/>
</dbReference>
<dbReference type="SMART" id="SM00729">
    <property type="entry name" value="Elp3"/>
    <property type="match status" value="1"/>
</dbReference>
<feature type="domain" description="B12-binding" evidence="8">
    <location>
        <begin position="9"/>
        <end position="140"/>
    </location>
</feature>
<accession>A0A8J6TT50</accession>
<dbReference type="AlphaFoldDB" id="A0A8J6TT50"/>
<dbReference type="GO" id="GO:0046872">
    <property type="term" value="F:metal ion binding"/>
    <property type="evidence" value="ECO:0007669"/>
    <property type="project" value="UniProtKB-KW"/>
</dbReference>
<dbReference type="SFLD" id="SFLDG01123">
    <property type="entry name" value="methyltransferase_(Class_B)"/>
    <property type="match status" value="1"/>
</dbReference>
<dbReference type="PROSITE" id="PS51918">
    <property type="entry name" value="RADICAL_SAM"/>
    <property type="match status" value="1"/>
</dbReference>
<dbReference type="InterPro" id="IPR006638">
    <property type="entry name" value="Elp3/MiaA/NifB-like_rSAM"/>
</dbReference>
<evidence type="ECO:0000256" key="4">
    <source>
        <dbReference type="ARBA" id="ARBA00022691"/>
    </source>
</evidence>
<dbReference type="GO" id="GO:0031419">
    <property type="term" value="F:cobalamin binding"/>
    <property type="evidence" value="ECO:0007669"/>
    <property type="project" value="InterPro"/>
</dbReference>
<dbReference type="GO" id="GO:0003824">
    <property type="term" value="F:catalytic activity"/>
    <property type="evidence" value="ECO:0007669"/>
    <property type="project" value="InterPro"/>
</dbReference>
<dbReference type="EMBL" id="JACNIG010000254">
    <property type="protein sequence ID" value="MBC8432920.1"/>
    <property type="molecule type" value="Genomic_DNA"/>
</dbReference>
<sequence length="484" mass="55394">MSNHILLIFPKIGNVNKKPDRPPLGILTVAATLLEKGISVTVLDERAELDFDRMLLKELQKQPVCVGISSMSGRQITHGLRISKLVKEYSSVPVVWGGVQASLEPRSTIQHDLVDIIVRDDGEEIFPRLIEALNSQCPALDQVRGIAFKRNGKIIFTDPPQPADIEKLPVIPFHLVDFNKYESDPRDHWAVDPKQILPIETSRGCPYSCTFCTESVRKKKWRALSPERVIHDLKYYLHTYGIRNFTFIDDNLFGNIRRGEKIVELLVQENLGIAWYTNIRTDYMAKADPAFITMLEKSGCKMLTFGAESGSKRILKMINKKATPGDVVAANRKLIGSTITPHFVTIRGFPTETRDDLMETFLLNCRLLLENKRAVCDSPCLIATPSTKIAEMCLGDQVKHFRLEDWAQILDVFKDKKPPWVLDETYEFIDNHRIFSAITSKTNRTFRISNFLYHLLLIIYRLNFRFGFDEHLSRLLGICLKKFK</sequence>
<evidence type="ECO:0000256" key="2">
    <source>
        <dbReference type="ARBA" id="ARBA00022603"/>
    </source>
</evidence>
<evidence type="ECO:0000313" key="11">
    <source>
        <dbReference type="Proteomes" id="UP000605201"/>
    </source>
</evidence>
<dbReference type="InterPro" id="IPR058240">
    <property type="entry name" value="rSAM_sf"/>
</dbReference>
<dbReference type="PROSITE" id="PS51332">
    <property type="entry name" value="B12_BINDING"/>
    <property type="match status" value="1"/>
</dbReference>
<dbReference type="GO" id="GO:0051539">
    <property type="term" value="F:4 iron, 4 sulfur cluster binding"/>
    <property type="evidence" value="ECO:0007669"/>
    <property type="project" value="UniProtKB-KW"/>
</dbReference>
<reference evidence="10 11" key="1">
    <citation type="submission" date="2020-08" db="EMBL/GenBank/DDBJ databases">
        <title>Bridging the membrane lipid divide: bacteria of the FCB group superphylum have the potential to synthesize archaeal ether lipids.</title>
        <authorList>
            <person name="Villanueva L."/>
            <person name="Von Meijenfeldt F.A.B."/>
            <person name="Westbye A.B."/>
            <person name="Yadav S."/>
            <person name="Hopmans E.C."/>
            <person name="Dutilh B.E."/>
            <person name="Sinninghe Damste J.S."/>
        </authorList>
    </citation>
    <scope>NUCLEOTIDE SEQUENCE [LARGE SCALE GENOMIC DNA]</scope>
    <source>
        <strain evidence="10">NIOZ-UU17</strain>
    </source>
</reference>
<dbReference type="InterPro" id="IPR007197">
    <property type="entry name" value="rSAM"/>
</dbReference>
<evidence type="ECO:0000256" key="1">
    <source>
        <dbReference type="ARBA" id="ARBA00001966"/>
    </source>
</evidence>
<gene>
    <name evidence="10" type="ORF">H8D96_13500</name>
</gene>
<evidence type="ECO:0000313" key="10">
    <source>
        <dbReference type="EMBL" id="MBC8432920.1"/>
    </source>
</evidence>
<keyword evidence="7" id="KW-0411">Iron-sulfur</keyword>
<dbReference type="InterPro" id="IPR051198">
    <property type="entry name" value="BchE-like"/>
</dbReference>
<proteinExistence type="predicted"/>
<dbReference type="PANTHER" id="PTHR43409:SF7">
    <property type="entry name" value="BLL1977 PROTEIN"/>
    <property type="match status" value="1"/>
</dbReference>
<dbReference type="SUPFAM" id="SSF102114">
    <property type="entry name" value="Radical SAM enzymes"/>
    <property type="match status" value="1"/>
</dbReference>
<comment type="caution">
    <text evidence="10">The sequence shown here is derived from an EMBL/GenBank/DDBJ whole genome shotgun (WGS) entry which is preliminary data.</text>
</comment>
<keyword evidence="6" id="KW-0408">Iron</keyword>
<feature type="domain" description="Radical SAM core" evidence="9">
    <location>
        <begin position="191"/>
        <end position="419"/>
    </location>
</feature>
<name>A0A8J6TT50_9BACT</name>
<evidence type="ECO:0000256" key="3">
    <source>
        <dbReference type="ARBA" id="ARBA00022679"/>
    </source>
</evidence>
<evidence type="ECO:0000256" key="6">
    <source>
        <dbReference type="ARBA" id="ARBA00023004"/>
    </source>
</evidence>
<dbReference type="InterPro" id="IPR006158">
    <property type="entry name" value="Cobalamin-bd"/>
</dbReference>
<dbReference type="PANTHER" id="PTHR43409">
    <property type="entry name" value="ANAEROBIC MAGNESIUM-PROTOPORPHYRIN IX MONOMETHYL ESTER CYCLASE-RELATED"/>
    <property type="match status" value="1"/>
</dbReference>
<keyword evidence="2" id="KW-0489">Methyltransferase</keyword>
<evidence type="ECO:0000256" key="5">
    <source>
        <dbReference type="ARBA" id="ARBA00022723"/>
    </source>
</evidence>
<dbReference type="SFLD" id="SFLDS00029">
    <property type="entry name" value="Radical_SAM"/>
    <property type="match status" value="1"/>
</dbReference>
<dbReference type="Gene3D" id="3.40.50.280">
    <property type="entry name" value="Cobalamin-binding domain"/>
    <property type="match status" value="1"/>
</dbReference>
<evidence type="ECO:0000256" key="7">
    <source>
        <dbReference type="ARBA" id="ARBA00023014"/>
    </source>
</evidence>
<dbReference type="Gene3D" id="3.80.30.20">
    <property type="entry name" value="tm_1862 like domain"/>
    <property type="match status" value="1"/>
</dbReference>
<keyword evidence="5" id="KW-0479">Metal-binding</keyword>
<keyword evidence="3" id="KW-0808">Transferase</keyword>
<dbReference type="Proteomes" id="UP000605201">
    <property type="component" value="Unassembled WGS sequence"/>
</dbReference>
<organism evidence="10 11">
    <name type="scientific">Candidatus Desulfatibia vada</name>
    <dbReference type="NCBI Taxonomy" id="2841696"/>
    <lineage>
        <taxon>Bacteria</taxon>
        <taxon>Pseudomonadati</taxon>
        <taxon>Thermodesulfobacteriota</taxon>
        <taxon>Desulfobacteria</taxon>
        <taxon>Desulfobacterales</taxon>
        <taxon>Desulfobacterales incertae sedis</taxon>
        <taxon>Candidatus Desulfatibia</taxon>
    </lineage>
</organism>
<dbReference type="CDD" id="cd02068">
    <property type="entry name" value="radical_SAM_B12_BD"/>
    <property type="match status" value="1"/>
</dbReference>
<dbReference type="InterPro" id="IPR034466">
    <property type="entry name" value="Methyltransferase_Class_B"/>
</dbReference>
<evidence type="ECO:0000259" key="8">
    <source>
        <dbReference type="PROSITE" id="PS51332"/>
    </source>
</evidence>
<keyword evidence="4" id="KW-0949">S-adenosyl-L-methionine</keyword>
<protein>
    <submittedName>
        <fullName evidence="10">B12-binding domain-containing radical SAM protein</fullName>
    </submittedName>
</protein>
<dbReference type="SFLD" id="SFLDG01082">
    <property type="entry name" value="B12-binding_domain_containing"/>
    <property type="match status" value="1"/>
</dbReference>
<dbReference type="Pfam" id="PF02310">
    <property type="entry name" value="B12-binding"/>
    <property type="match status" value="1"/>
</dbReference>
<evidence type="ECO:0000259" key="9">
    <source>
        <dbReference type="PROSITE" id="PS51918"/>
    </source>
</evidence>